<dbReference type="Gene3D" id="2.30.40.10">
    <property type="entry name" value="Urease, subunit C, domain 1"/>
    <property type="match status" value="1"/>
</dbReference>
<gene>
    <name evidence="6" type="ORF">GOB93_13190</name>
</gene>
<keyword evidence="4" id="KW-0862">Zinc</keyword>
<dbReference type="RefSeq" id="WP_173583980.1">
    <property type="nucleotide sequence ID" value="NZ_WOTB01000018.1"/>
</dbReference>
<dbReference type="Gene3D" id="3.20.20.140">
    <property type="entry name" value="Metal-dependent hydrolases"/>
    <property type="match status" value="1"/>
</dbReference>
<feature type="domain" description="Amidohydrolase-related" evidence="5">
    <location>
        <begin position="63"/>
        <end position="441"/>
    </location>
</feature>
<keyword evidence="7" id="KW-1185">Reference proteome</keyword>
<dbReference type="InterPro" id="IPR006680">
    <property type="entry name" value="Amidohydro-rel"/>
</dbReference>
<dbReference type="Proteomes" id="UP000635278">
    <property type="component" value="Unassembled WGS sequence"/>
</dbReference>
<evidence type="ECO:0000313" key="6">
    <source>
        <dbReference type="EMBL" id="NHN85587.1"/>
    </source>
</evidence>
<evidence type="ECO:0000256" key="3">
    <source>
        <dbReference type="ARBA" id="ARBA00022801"/>
    </source>
</evidence>
<reference evidence="6 7" key="1">
    <citation type="journal article" date="2020" name="Int. J. Syst. Evol. Microbiol.">
        <title>Novel acetic acid bacteria from cider fermentations: Acetobacter conturbans sp. nov. and Acetobacter fallax sp. nov.</title>
        <authorList>
            <person name="Sombolestani A.S."/>
            <person name="Cleenwerck I."/>
            <person name="Cnockaert M."/>
            <person name="Borremans W."/>
            <person name="Wieme A.D."/>
            <person name="De Vuyst L."/>
            <person name="Vandamme P."/>
        </authorList>
    </citation>
    <scope>NUCLEOTIDE SEQUENCE [LARGE SCALE GENOMIC DNA]</scope>
    <source>
        <strain evidence="6 7">LMG 30640</strain>
    </source>
</reference>
<accession>A0ABX0JRY5</accession>
<dbReference type="Pfam" id="PF01979">
    <property type="entry name" value="Amidohydro_1"/>
    <property type="match status" value="1"/>
</dbReference>
<comment type="caution">
    <text evidence="6">The sequence shown here is derived from an EMBL/GenBank/DDBJ whole genome shotgun (WGS) entry which is preliminary data.</text>
</comment>
<keyword evidence="2" id="KW-0479">Metal-binding</keyword>
<dbReference type="SUPFAM" id="SSF51556">
    <property type="entry name" value="Metallo-dependent hydrolases"/>
    <property type="match status" value="1"/>
</dbReference>
<protein>
    <submittedName>
        <fullName evidence="6">Amidohydrolase family protein</fullName>
    </submittedName>
</protein>
<evidence type="ECO:0000259" key="5">
    <source>
        <dbReference type="Pfam" id="PF01979"/>
    </source>
</evidence>
<name>A0ABX0JRY5_9PROT</name>
<evidence type="ECO:0000313" key="7">
    <source>
        <dbReference type="Proteomes" id="UP000635278"/>
    </source>
</evidence>
<keyword evidence="3" id="KW-0378">Hydrolase</keyword>
<comment type="cofactor">
    <cofactor evidence="1">
        <name>Zn(2+)</name>
        <dbReference type="ChEBI" id="CHEBI:29105"/>
    </cofactor>
</comment>
<organism evidence="6 7">
    <name type="scientific">Acetobacter musti</name>
    <dbReference type="NCBI Taxonomy" id="864732"/>
    <lineage>
        <taxon>Bacteria</taxon>
        <taxon>Pseudomonadati</taxon>
        <taxon>Pseudomonadota</taxon>
        <taxon>Alphaproteobacteria</taxon>
        <taxon>Acetobacterales</taxon>
        <taxon>Acetobacteraceae</taxon>
        <taxon>Acetobacter</taxon>
    </lineage>
</organism>
<dbReference type="InterPro" id="IPR051607">
    <property type="entry name" value="Metallo-dep_hydrolases"/>
</dbReference>
<proteinExistence type="predicted"/>
<dbReference type="SUPFAM" id="SSF51338">
    <property type="entry name" value="Composite domain of metallo-dependent hydrolases"/>
    <property type="match status" value="1"/>
</dbReference>
<sequence length="450" mass="48565">MSRAVIAGRMLDAPAPGKTDLEEAALLIDQSGTIIERAGRGTPQFDMLLRSPDVRKLDARSLLIPGLVDLHIHAPQWPQIGTALDLPLERWLGEYTFPLEARYEDIAFAEAVYDDLVPALLAQGTTTALYFTTIHEDASLALARSCLKYGQRGFVGLVAMDNAALCPETYRHASPEAAIDATRRFIEAVRKLPGNETGLVQPVITPRFIPACSDALLRGLGELARETGVRVQTHASESDWEHECVRTRFGCTDVEALDTFGLLRQHTVLAHAGFTNADDRERIRKRQSAIAHCPISNAFFAGAVLPVRHLIDEGTACGLGTDISGGYSPSIFENARQAVIAARMLTSGVNPDTAPGKRGSPGLEIDFAEAFWLATRGGAEALGVPTGLLRPGMKLDALELRMDIGMSFPEGPDCAANAVQKIVCHAGLHSVTRVWVDGKIVDVHGRGKQP</sequence>
<evidence type="ECO:0000256" key="2">
    <source>
        <dbReference type="ARBA" id="ARBA00022723"/>
    </source>
</evidence>
<evidence type="ECO:0000256" key="1">
    <source>
        <dbReference type="ARBA" id="ARBA00001947"/>
    </source>
</evidence>
<dbReference type="EMBL" id="WOTB01000018">
    <property type="protein sequence ID" value="NHN85587.1"/>
    <property type="molecule type" value="Genomic_DNA"/>
</dbReference>
<evidence type="ECO:0000256" key="4">
    <source>
        <dbReference type="ARBA" id="ARBA00022833"/>
    </source>
</evidence>
<dbReference type="PANTHER" id="PTHR11271:SF6">
    <property type="entry name" value="GUANINE DEAMINASE"/>
    <property type="match status" value="1"/>
</dbReference>
<dbReference type="InterPro" id="IPR011059">
    <property type="entry name" value="Metal-dep_hydrolase_composite"/>
</dbReference>
<dbReference type="InterPro" id="IPR032466">
    <property type="entry name" value="Metal_Hydrolase"/>
</dbReference>
<dbReference type="PANTHER" id="PTHR11271">
    <property type="entry name" value="GUANINE DEAMINASE"/>
    <property type="match status" value="1"/>
</dbReference>